<dbReference type="SUPFAM" id="SSF81296">
    <property type="entry name" value="E set domains"/>
    <property type="match status" value="1"/>
</dbReference>
<dbReference type="GO" id="GO:0055085">
    <property type="term" value="P:transmembrane transport"/>
    <property type="evidence" value="ECO:0007669"/>
    <property type="project" value="TreeGrafter"/>
</dbReference>
<dbReference type="STRING" id="1314790.A0A1Y1YDW6"/>
<reference evidence="7 8" key="1">
    <citation type="submission" date="2016-07" db="EMBL/GenBank/DDBJ databases">
        <title>Pervasive Adenine N6-methylation of Active Genes in Fungi.</title>
        <authorList>
            <consortium name="DOE Joint Genome Institute"/>
            <person name="Mondo S.J."/>
            <person name="Dannebaum R.O."/>
            <person name="Kuo R.C."/>
            <person name="Labutti K."/>
            <person name="Haridas S."/>
            <person name="Kuo A."/>
            <person name="Salamov A."/>
            <person name="Ahrendt S.R."/>
            <person name="Lipzen A."/>
            <person name="Sullivan W."/>
            <person name="Andreopoulos W.B."/>
            <person name="Clum A."/>
            <person name="Lindquist E."/>
            <person name="Daum C."/>
            <person name="Ramamoorthy G.K."/>
            <person name="Gryganskyi A."/>
            <person name="Culley D."/>
            <person name="Magnuson J.K."/>
            <person name="James T.Y."/>
            <person name="O'Malley M.A."/>
            <person name="Stajich J.E."/>
            <person name="Spatafora J.W."/>
            <person name="Visel A."/>
            <person name="Grigoriev I.V."/>
        </authorList>
    </citation>
    <scope>NUCLEOTIDE SEQUENCE [LARGE SCALE GENOMIC DNA]</scope>
    <source>
        <strain evidence="7 8">CBS 931.73</strain>
    </source>
</reference>
<proteinExistence type="predicted"/>
<name>A0A1Y1YDW6_9FUNG</name>
<feature type="transmembrane region" description="Helical" evidence="3">
    <location>
        <begin position="335"/>
        <end position="356"/>
    </location>
</feature>
<evidence type="ECO:0000256" key="4">
    <source>
        <dbReference type="SAM" id="SignalP"/>
    </source>
</evidence>
<evidence type="ECO:0000256" key="1">
    <source>
        <dbReference type="ARBA" id="ARBA00016056"/>
    </source>
</evidence>
<feature type="transmembrane region" description="Helical" evidence="3">
    <location>
        <begin position="293"/>
        <end position="323"/>
    </location>
</feature>
<keyword evidence="8" id="KW-1185">Reference proteome</keyword>
<dbReference type="InterPro" id="IPR010308">
    <property type="entry name" value="TRP_C"/>
</dbReference>
<evidence type="ECO:0000313" key="8">
    <source>
        <dbReference type="Proteomes" id="UP000193498"/>
    </source>
</evidence>
<dbReference type="PANTHER" id="PTHR31145">
    <property type="entry name" value="INTEGRAL MEMBRANE PROTEIN (AFU_ORTHOLOGUE AFUA_7G01610)"/>
    <property type="match status" value="1"/>
</dbReference>
<feature type="chain" id="PRO_5012937494" description="Phosphatidylglycerol/phosphatidylinositol transfer protein" evidence="4">
    <location>
        <begin position="32"/>
        <end position="704"/>
    </location>
</feature>
<protein>
    <recommendedName>
        <fullName evidence="1">Phosphatidylglycerol/phosphatidylinositol transfer protein</fullName>
    </recommendedName>
</protein>
<feature type="transmembrane region" description="Helical" evidence="3">
    <location>
        <begin position="368"/>
        <end position="393"/>
    </location>
</feature>
<organism evidence="7 8">
    <name type="scientific">Basidiobolus meristosporus CBS 931.73</name>
    <dbReference type="NCBI Taxonomy" id="1314790"/>
    <lineage>
        <taxon>Eukaryota</taxon>
        <taxon>Fungi</taxon>
        <taxon>Fungi incertae sedis</taxon>
        <taxon>Zoopagomycota</taxon>
        <taxon>Entomophthoromycotina</taxon>
        <taxon>Basidiobolomycetes</taxon>
        <taxon>Basidiobolales</taxon>
        <taxon>Basidiobolaceae</taxon>
        <taxon>Basidiobolus</taxon>
    </lineage>
</organism>
<dbReference type="Pfam" id="PF02221">
    <property type="entry name" value="E1_DerP2_DerF2"/>
    <property type="match status" value="1"/>
</dbReference>
<feature type="transmembrane region" description="Helical" evidence="3">
    <location>
        <begin position="400"/>
        <end position="419"/>
    </location>
</feature>
<evidence type="ECO:0000256" key="2">
    <source>
        <dbReference type="SAM" id="MobiDB-lite"/>
    </source>
</evidence>
<dbReference type="Pfam" id="PF06011">
    <property type="entry name" value="TRP"/>
    <property type="match status" value="1"/>
</dbReference>
<evidence type="ECO:0000259" key="5">
    <source>
        <dbReference type="Pfam" id="PF02221"/>
    </source>
</evidence>
<dbReference type="InterPro" id="IPR040241">
    <property type="entry name" value="TRP_Flc/Pkd2-like"/>
</dbReference>
<dbReference type="EMBL" id="MCFE01000165">
    <property type="protein sequence ID" value="ORX95906.1"/>
    <property type="molecule type" value="Genomic_DNA"/>
</dbReference>
<evidence type="ECO:0000313" key="7">
    <source>
        <dbReference type="EMBL" id="ORX95906.1"/>
    </source>
</evidence>
<feature type="transmembrane region" description="Helical" evidence="3">
    <location>
        <begin position="482"/>
        <end position="499"/>
    </location>
</feature>
<feature type="compositionally biased region" description="Polar residues" evidence="2">
    <location>
        <begin position="571"/>
        <end position="581"/>
    </location>
</feature>
<dbReference type="Proteomes" id="UP000193498">
    <property type="component" value="Unassembled WGS sequence"/>
</dbReference>
<dbReference type="InterPro" id="IPR014756">
    <property type="entry name" value="Ig_E-set"/>
</dbReference>
<keyword evidence="3" id="KW-0472">Membrane</keyword>
<keyword evidence="3" id="KW-0812">Transmembrane</keyword>
<dbReference type="InterPro" id="IPR003172">
    <property type="entry name" value="ML_dom"/>
</dbReference>
<keyword evidence="3" id="KW-1133">Transmembrane helix</keyword>
<feature type="transmembrane region" description="Helical" evidence="3">
    <location>
        <begin position="511"/>
        <end position="533"/>
    </location>
</feature>
<keyword evidence="4" id="KW-0732">Signal</keyword>
<dbReference type="AlphaFoldDB" id="A0A1Y1YDW6"/>
<dbReference type="OrthoDB" id="2115177at2759"/>
<feature type="signal peptide" evidence="4">
    <location>
        <begin position="1"/>
        <end position="31"/>
    </location>
</feature>
<feature type="domain" description="TRP C-terminal" evidence="6">
    <location>
        <begin position="273"/>
        <end position="540"/>
    </location>
</feature>
<feature type="region of interest" description="Disordered" evidence="2">
    <location>
        <begin position="558"/>
        <end position="586"/>
    </location>
</feature>
<feature type="domain" description="MD-2-related lipid-recognition" evidence="5">
    <location>
        <begin position="92"/>
        <end position="157"/>
    </location>
</feature>
<accession>A0A1Y1YDW6</accession>
<comment type="caution">
    <text evidence="7">The sequence shown here is derived from an EMBL/GenBank/DDBJ whole genome shotgun (WGS) entry which is preliminary data.</text>
</comment>
<sequence length="704" mass="77065">MVPPKTRYTRFSLPTLFTLFIALLSSQSVLSNSPFLRCGNPAHSWDPIDGTAKFDIGSRSIDIQVTGVAKDSLVGVSTSTPGKIATALYIVSTLNYRSSVVDPDLCASLGKCPTSAGNVTLNKVLSVPNYSPFVDVNVTGVLIDENNGEYGCFTVLVSQTEETYNHIVTIVMLCTLALPILTLAFAYFFGDVQDIFAYTSNLGVTRQAQSLRYPSFFDLVYHLQFLVVLGLLNLDYSLFYQQFLFRLHSVMGILGDSVTNGGAIKAQASSHLPIEDRGITFFTHFVGLEPSGLLVSLLILMAFVLLAVLVVSGLIIGVAVLVMRSDGSSYSQKKLFAFTLGNILRFLLLFHLPLTLFAFNQLMIHDPIWLTVVAAVLVVVVSFAIIGGSLIYLTKFSQSSTIFIDAFYILMFGPLYNNYTPNSYRYAWVRFGDHLVLAAIVAFGQSNGLVQLVLVLCREVALFYAILGVHPYVSTSVNVWEGIYQAFRVVLVALLFVYLPAVKASSEAKDWCGLISVFMIMLFQLLWAVRAIMCLVEILIHRCAKPRTSGGAATVITSTSHLPSRPRGASSHISGSTSVMSGPTLPKMERPFSSESAYDAYRPKSDNPSFVSLSDGMSLSPYDRYMANLRESAGLRQEVLIDDTTDTRSSGNLSVSTFSPKPAFISHHSPPSQSSFIYEDLPQGAAGFQRTQTNLPKFFSANND</sequence>
<evidence type="ECO:0000256" key="3">
    <source>
        <dbReference type="SAM" id="Phobius"/>
    </source>
</evidence>
<dbReference type="PANTHER" id="PTHR31145:SF6">
    <property type="entry name" value="INTEGRAL MEMBRANE PROTEIN (AFU_ORTHOLOGUE AFUA_7G01610)"/>
    <property type="match status" value="1"/>
</dbReference>
<gene>
    <name evidence="7" type="ORF">K493DRAFT_22287</name>
</gene>
<dbReference type="InParanoid" id="A0A1Y1YDW6"/>
<dbReference type="Gene3D" id="2.60.40.770">
    <property type="match status" value="1"/>
</dbReference>
<dbReference type="GO" id="GO:0016020">
    <property type="term" value="C:membrane"/>
    <property type="evidence" value="ECO:0007669"/>
    <property type="project" value="TreeGrafter"/>
</dbReference>
<evidence type="ECO:0000259" key="6">
    <source>
        <dbReference type="Pfam" id="PF06011"/>
    </source>
</evidence>
<feature type="transmembrane region" description="Helical" evidence="3">
    <location>
        <begin position="167"/>
        <end position="190"/>
    </location>
</feature>